<keyword evidence="5" id="KW-1015">Disulfide bond</keyword>
<organism evidence="9 10">
    <name type="scientific">Oikopleura dioica</name>
    <name type="common">Tunicate</name>
    <dbReference type="NCBI Taxonomy" id="34765"/>
    <lineage>
        <taxon>Eukaryota</taxon>
        <taxon>Metazoa</taxon>
        <taxon>Chordata</taxon>
        <taxon>Tunicata</taxon>
        <taxon>Appendicularia</taxon>
        <taxon>Copelata</taxon>
        <taxon>Oikopleuridae</taxon>
        <taxon>Oikopleura</taxon>
    </lineage>
</organism>
<dbReference type="PANTHER" id="PTHR15283:SF4">
    <property type="entry name" value="BURSICON"/>
    <property type="match status" value="1"/>
</dbReference>
<comment type="caution">
    <text evidence="6">Lacks conserved residue(s) required for the propagation of feature annotation.</text>
</comment>
<gene>
    <name evidence="9" type="ORF">OKIOD_LOCUS8429</name>
</gene>
<evidence type="ECO:0000256" key="1">
    <source>
        <dbReference type="ARBA" id="ARBA00004613"/>
    </source>
</evidence>
<keyword evidence="4 7" id="KW-0732">Signal</keyword>
<accession>A0ABN7SHG9</accession>
<evidence type="ECO:0000313" key="9">
    <source>
        <dbReference type="EMBL" id="CAG5100159.1"/>
    </source>
</evidence>
<evidence type="ECO:0000313" key="10">
    <source>
        <dbReference type="Proteomes" id="UP001158576"/>
    </source>
</evidence>
<dbReference type="InterPro" id="IPR029034">
    <property type="entry name" value="Cystine-knot_cytokine"/>
</dbReference>
<evidence type="ECO:0000256" key="5">
    <source>
        <dbReference type="ARBA" id="ARBA00023157"/>
    </source>
</evidence>
<keyword evidence="10" id="KW-1185">Reference proteome</keyword>
<feature type="signal peptide" evidence="7">
    <location>
        <begin position="1"/>
        <end position="25"/>
    </location>
</feature>
<evidence type="ECO:0000256" key="7">
    <source>
        <dbReference type="SAM" id="SignalP"/>
    </source>
</evidence>
<dbReference type="Gene3D" id="2.10.90.10">
    <property type="entry name" value="Cystine-knot cytokines"/>
    <property type="match status" value="1"/>
</dbReference>
<evidence type="ECO:0000256" key="3">
    <source>
        <dbReference type="ARBA" id="ARBA00022525"/>
    </source>
</evidence>
<feature type="chain" id="PRO_5046458049" evidence="7">
    <location>
        <begin position="26"/>
        <end position="176"/>
    </location>
</feature>
<dbReference type="SMART" id="SM00041">
    <property type="entry name" value="CT"/>
    <property type="match status" value="1"/>
</dbReference>
<evidence type="ECO:0000256" key="4">
    <source>
        <dbReference type="ARBA" id="ARBA00022729"/>
    </source>
</evidence>
<comment type="subcellular location">
    <subcellularLocation>
        <location evidence="1">Secreted</location>
    </subcellularLocation>
</comment>
<name>A0ABN7SHG9_OIKDI</name>
<dbReference type="PANTHER" id="PTHR15283">
    <property type="entry name" value="GREMLIN 1"/>
    <property type="match status" value="1"/>
</dbReference>
<keyword evidence="3" id="KW-0964">Secreted</keyword>
<reference evidence="9 10" key="1">
    <citation type="submission" date="2021-04" db="EMBL/GenBank/DDBJ databases">
        <authorList>
            <person name="Bliznina A."/>
        </authorList>
    </citation>
    <scope>NUCLEOTIDE SEQUENCE [LARGE SCALE GENOMIC DNA]</scope>
</reference>
<comment type="similarity">
    <text evidence="2">Belongs to the DAN family.</text>
</comment>
<sequence>MRNSTLIAKALNLLVVFCVFSNCLAVSSEDSLSIQRTSSCEGRRSKRCRRVQTPEDKLTSSTDEAHIVIDRLLVKKEKCKAHSVKFEVFADGCKSRTITNKYCYGQCNSFFIPSSSEIQPFASCSYCKPHKTTFKYVTLHCKDDNRRRKKIRKKVEIVQKCKCLDVDLTSILPTQT</sequence>
<feature type="domain" description="CTCK" evidence="8">
    <location>
        <begin position="79"/>
        <end position="164"/>
    </location>
</feature>
<dbReference type="EMBL" id="OU015569">
    <property type="protein sequence ID" value="CAG5100159.1"/>
    <property type="molecule type" value="Genomic_DNA"/>
</dbReference>
<protein>
    <submittedName>
        <fullName evidence="9">Oidioi.mRNA.OKI2018_I69.XSR.g16871.t1.cds</fullName>
    </submittedName>
</protein>
<dbReference type="Proteomes" id="UP001158576">
    <property type="component" value="Chromosome XSR"/>
</dbReference>
<dbReference type="InterPro" id="IPR006207">
    <property type="entry name" value="Cys_knot_C"/>
</dbReference>
<dbReference type="InterPro" id="IPR004133">
    <property type="entry name" value="DAN_dom"/>
</dbReference>
<proteinExistence type="inferred from homology"/>
<evidence type="ECO:0000256" key="2">
    <source>
        <dbReference type="ARBA" id="ARBA00007872"/>
    </source>
</evidence>
<dbReference type="PROSITE" id="PS01225">
    <property type="entry name" value="CTCK_2"/>
    <property type="match status" value="1"/>
</dbReference>
<dbReference type="Pfam" id="PF03045">
    <property type="entry name" value="DAN"/>
    <property type="match status" value="1"/>
</dbReference>
<evidence type="ECO:0000256" key="6">
    <source>
        <dbReference type="PROSITE-ProRule" id="PRU00039"/>
    </source>
</evidence>
<evidence type="ECO:0000259" key="8">
    <source>
        <dbReference type="PROSITE" id="PS01225"/>
    </source>
</evidence>